<evidence type="ECO:0000256" key="1">
    <source>
        <dbReference type="ARBA" id="ARBA00022741"/>
    </source>
</evidence>
<evidence type="ECO:0000256" key="2">
    <source>
        <dbReference type="ARBA" id="ARBA00022840"/>
    </source>
</evidence>
<dbReference type="Gene3D" id="2.60.34.10">
    <property type="entry name" value="Substrate Binding Domain Of DNAk, Chain A, domain 1"/>
    <property type="match status" value="1"/>
</dbReference>
<dbReference type="InterPro" id="IPR029047">
    <property type="entry name" value="HSP70_peptide-bd_sf"/>
</dbReference>
<dbReference type="Pfam" id="PF00012">
    <property type="entry name" value="HSP70"/>
    <property type="match status" value="1"/>
</dbReference>
<gene>
    <name evidence="3" type="ORF">Plil01_001162500</name>
</gene>
<dbReference type="GO" id="GO:0005524">
    <property type="term" value="F:ATP binding"/>
    <property type="evidence" value="ECO:0007669"/>
    <property type="project" value="UniProtKB-KW"/>
</dbReference>
<evidence type="ECO:0000313" key="4">
    <source>
        <dbReference type="Proteomes" id="UP001165083"/>
    </source>
</evidence>
<evidence type="ECO:0000313" key="3">
    <source>
        <dbReference type="EMBL" id="GMF27730.1"/>
    </source>
</evidence>
<protein>
    <submittedName>
        <fullName evidence="3">Unnamed protein product</fullName>
    </submittedName>
</protein>
<dbReference type="Proteomes" id="UP001165083">
    <property type="component" value="Unassembled WGS sequence"/>
</dbReference>
<dbReference type="AlphaFoldDB" id="A0A9W6U9J4"/>
<reference evidence="3" key="1">
    <citation type="submission" date="2023-04" db="EMBL/GenBank/DDBJ databases">
        <title>Phytophthora lilii NBRC 32176.</title>
        <authorList>
            <person name="Ichikawa N."/>
            <person name="Sato H."/>
            <person name="Tonouchi N."/>
        </authorList>
    </citation>
    <scope>NUCLEOTIDE SEQUENCE</scope>
    <source>
        <strain evidence="3">NBRC 32176</strain>
    </source>
</reference>
<dbReference type="EMBL" id="BSXW01000674">
    <property type="protein sequence ID" value="GMF27730.1"/>
    <property type="molecule type" value="Genomic_DNA"/>
</dbReference>
<accession>A0A9W6U9J4</accession>
<dbReference type="InterPro" id="IPR013126">
    <property type="entry name" value="Hsp_70_fam"/>
</dbReference>
<keyword evidence="1" id="KW-0547">Nucleotide-binding</keyword>
<organism evidence="3 4">
    <name type="scientific">Phytophthora lilii</name>
    <dbReference type="NCBI Taxonomy" id="2077276"/>
    <lineage>
        <taxon>Eukaryota</taxon>
        <taxon>Sar</taxon>
        <taxon>Stramenopiles</taxon>
        <taxon>Oomycota</taxon>
        <taxon>Peronosporomycetes</taxon>
        <taxon>Peronosporales</taxon>
        <taxon>Peronosporaceae</taxon>
        <taxon>Phytophthora</taxon>
    </lineage>
</organism>
<dbReference type="GO" id="GO:0140662">
    <property type="term" value="F:ATP-dependent protein folding chaperone"/>
    <property type="evidence" value="ECO:0007669"/>
    <property type="project" value="InterPro"/>
</dbReference>
<name>A0A9W6U9J4_9STRA</name>
<sequence>MDFFYAKKPKWLIPEGAATVGVQAAILSGDDNPPKLEDALLVTAVPLAIQVEVDGTSAVIILRYSSRPSKQSQTFSTSVDNQSVVVSEHG</sequence>
<comment type="caution">
    <text evidence="3">The sequence shown here is derived from an EMBL/GenBank/DDBJ whole genome shotgun (WGS) entry which is preliminary data.</text>
</comment>
<keyword evidence="4" id="KW-1185">Reference proteome</keyword>
<proteinExistence type="predicted"/>
<keyword evidence="2" id="KW-0067">ATP-binding</keyword>
<dbReference type="SUPFAM" id="SSF100920">
    <property type="entry name" value="Heat shock protein 70kD (HSP70), peptide-binding domain"/>
    <property type="match status" value="1"/>
</dbReference>